<dbReference type="Proteomes" id="UP000689195">
    <property type="component" value="Unassembled WGS sequence"/>
</dbReference>
<protein>
    <recommendedName>
        <fullName evidence="4">Protein kinase domain-containing protein</fullName>
    </recommendedName>
</protein>
<dbReference type="AlphaFoldDB" id="A0A8S1XRA5"/>
<reference evidence="2" key="1">
    <citation type="submission" date="2021-01" db="EMBL/GenBank/DDBJ databases">
        <authorList>
            <consortium name="Genoscope - CEA"/>
            <person name="William W."/>
        </authorList>
    </citation>
    <scope>NUCLEOTIDE SEQUENCE</scope>
</reference>
<keyword evidence="3" id="KW-1185">Reference proteome</keyword>
<accession>A0A8S1XRA5</accession>
<organism evidence="2 3">
    <name type="scientific">Paramecium pentaurelia</name>
    <dbReference type="NCBI Taxonomy" id="43138"/>
    <lineage>
        <taxon>Eukaryota</taxon>
        <taxon>Sar</taxon>
        <taxon>Alveolata</taxon>
        <taxon>Ciliophora</taxon>
        <taxon>Intramacronucleata</taxon>
        <taxon>Oligohymenophorea</taxon>
        <taxon>Peniculida</taxon>
        <taxon>Parameciidae</taxon>
        <taxon>Paramecium</taxon>
    </lineage>
</organism>
<dbReference type="OrthoDB" id="301189at2759"/>
<comment type="caution">
    <text evidence="2">The sequence shown here is derived from an EMBL/GenBank/DDBJ whole genome shotgun (WGS) entry which is preliminary data.</text>
</comment>
<dbReference type="EMBL" id="CAJJDO010000132">
    <property type="protein sequence ID" value="CAD8202914.1"/>
    <property type="molecule type" value="Genomic_DNA"/>
</dbReference>
<gene>
    <name evidence="2" type="ORF">PPENT_87.1.T1320110</name>
</gene>
<name>A0A8S1XRA5_9CILI</name>
<sequence>MQIANYQIELPISLDFSYQLLYRGFDETKQSYYINIFPKSELDSIMYENISKKIQSYYYIKDAIEDDNNLLISYLNSNNWIKMPTKITNDQFNGYLKQLYDLYSLDILGFYDFNPDFLYINQKTIYTIDYGLRYSLFQIKYQQRYNNNNYKQDQLMKTWMFGSLLYCLTTGTQDPSYLIKLNQQQINYYIEYNCRQNNISEDNIHFLKILLQTDYDYRPAFDQLANIFKLQNSQIIKIQSQKSFNQQKTIKKIDNLNDNSNRQISKSTFTQSHSTFVPNLHHNKVKQAFKQQNCSTSQKDMKQSKINQYQYASQLIKSNISYKHCQIIKNLSITKSFYPQHQKQNQNIITLNEQYYDNSKINSNQNIVQNNQSINIDPINLSRSMSLNVKSQEQQQSIVQTNQMFIKSKQQNNLQSKKKPQKNQINSFEQDFFYREEDDEEEDFIV</sequence>
<evidence type="ECO:0000313" key="3">
    <source>
        <dbReference type="Proteomes" id="UP000689195"/>
    </source>
</evidence>
<evidence type="ECO:0008006" key="4">
    <source>
        <dbReference type="Google" id="ProtNLM"/>
    </source>
</evidence>
<feature type="region of interest" description="Disordered" evidence="1">
    <location>
        <begin position="410"/>
        <end position="446"/>
    </location>
</feature>
<feature type="compositionally biased region" description="Acidic residues" evidence="1">
    <location>
        <begin position="436"/>
        <end position="446"/>
    </location>
</feature>
<feature type="compositionally biased region" description="Low complexity" evidence="1">
    <location>
        <begin position="422"/>
        <end position="431"/>
    </location>
</feature>
<proteinExistence type="predicted"/>
<evidence type="ECO:0000256" key="1">
    <source>
        <dbReference type="SAM" id="MobiDB-lite"/>
    </source>
</evidence>
<evidence type="ECO:0000313" key="2">
    <source>
        <dbReference type="EMBL" id="CAD8202914.1"/>
    </source>
</evidence>